<evidence type="ECO:0000256" key="5">
    <source>
        <dbReference type="ARBA" id="ARBA00074044"/>
    </source>
</evidence>
<evidence type="ECO:0000256" key="3">
    <source>
        <dbReference type="ARBA" id="ARBA00022840"/>
    </source>
</evidence>
<accession>A0A8J6N6W7</accession>
<protein>
    <recommendedName>
        <fullName evidence="5">Probable ATP-binding protein YbiT</fullName>
    </recommendedName>
</protein>
<organism evidence="7 8">
    <name type="scientific">Candidatus Desulfatifera sulfidica</name>
    <dbReference type="NCBI Taxonomy" id="2841691"/>
    <lineage>
        <taxon>Bacteria</taxon>
        <taxon>Pseudomonadati</taxon>
        <taxon>Thermodesulfobacteriota</taxon>
        <taxon>Desulfobulbia</taxon>
        <taxon>Desulfobulbales</taxon>
        <taxon>Desulfobulbaceae</taxon>
        <taxon>Candidatus Desulfatifera</taxon>
    </lineage>
</organism>
<dbReference type="FunFam" id="3.40.50.300:FF:000070">
    <property type="entry name" value="Putative ABC transporter ATP-binding component"/>
    <property type="match status" value="1"/>
</dbReference>
<proteinExistence type="inferred from homology"/>
<dbReference type="FunFam" id="3.40.50.300:FF:000011">
    <property type="entry name" value="Putative ABC transporter ATP-binding component"/>
    <property type="match status" value="1"/>
</dbReference>
<feature type="domain" description="ABC transporter" evidence="6">
    <location>
        <begin position="2"/>
        <end position="259"/>
    </location>
</feature>
<dbReference type="GO" id="GO:0016887">
    <property type="term" value="F:ATP hydrolysis activity"/>
    <property type="evidence" value="ECO:0007669"/>
    <property type="project" value="InterPro"/>
</dbReference>
<reference evidence="7 8" key="1">
    <citation type="submission" date="2020-08" db="EMBL/GenBank/DDBJ databases">
        <title>Bridging the membrane lipid divide: bacteria of the FCB group superphylum have the potential to synthesize archaeal ether lipids.</title>
        <authorList>
            <person name="Villanueva L."/>
            <person name="Von Meijenfeldt F.A.B."/>
            <person name="Westbye A.B."/>
            <person name="Yadav S."/>
            <person name="Hopmans E.C."/>
            <person name="Dutilh B.E."/>
            <person name="Sinninghe Damste J.S."/>
        </authorList>
    </citation>
    <scope>NUCLEOTIDE SEQUENCE [LARGE SCALE GENOMIC DNA]</scope>
    <source>
        <strain evidence="7">NIOZ-UU81</strain>
    </source>
</reference>
<gene>
    <name evidence="7" type="ORF">H8E79_01180</name>
</gene>
<dbReference type="InterPro" id="IPR017871">
    <property type="entry name" value="ABC_transporter-like_CS"/>
</dbReference>
<keyword evidence="3 7" id="KW-0067">ATP-binding</keyword>
<dbReference type="SMART" id="SM00382">
    <property type="entry name" value="AAA"/>
    <property type="match status" value="2"/>
</dbReference>
<dbReference type="InterPro" id="IPR003439">
    <property type="entry name" value="ABC_transporter-like_ATP-bd"/>
</dbReference>
<dbReference type="PROSITE" id="PS00211">
    <property type="entry name" value="ABC_TRANSPORTER_1"/>
    <property type="match status" value="2"/>
</dbReference>
<evidence type="ECO:0000256" key="1">
    <source>
        <dbReference type="ARBA" id="ARBA00022737"/>
    </source>
</evidence>
<evidence type="ECO:0000313" key="7">
    <source>
        <dbReference type="EMBL" id="MBC8207767.1"/>
    </source>
</evidence>
<dbReference type="InterPro" id="IPR003593">
    <property type="entry name" value="AAA+_ATPase"/>
</dbReference>
<dbReference type="PROSITE" id="PS50893">
    <property type="entry name" value="ABC_TRANSPORTER_2"/>
    <property type="match status" value="2"/>
</dbReference>
<name>A0A8J6N6W7_9BACT</name>
<evidence type="ECO:0000256" key="2">
    <source>
        <dbReference type="ARBA" id="ARBA00022741"/>
    </source>
</evidence>
<dbReference type="EMBL" id="JACNLK010000014">
    <property type="protein sequence ID" value="MBC8207767.1"/>
    <property type="molecule type" value="Genomic_DNA"/>
</dbReference>
<evidence type="ECO:0000259" key="6">
    <source>
        <dbReference type="PROSITE" id="PS50893"/>
    </source>
</evidence>
<dbReference type="CDD" id="cd03221">
    <property type="entry name" value="ABCF_EF-3"/>
    <property type="match status" value="2"/>
</dbReference>
<dbReference type="PANTHER" id="PTHR42855:SF2">
    <property type="entry name" value="DRUG RESISTANCE ABC TRANSPORTER,ATP-BINDING PROTEIN"/>
    <property type="match status" value="1"/>
</dbReference>
<dbReference type="InterPro" id="IPR027417">
    <property type="entry name" value="P-loop_NTPase"/>
</dbReference>
<dbReference type="Proteomes" id="UP000599024">
    <property type="component" value="Unassembled WGS sequence"/>
</dbReference>
<dbReference type="PANTHER" id="PTHR42855">
    <property type="entry name" value="ABC TRANSPORTER ATP-BINDING SUBUNIT"/>
    <property type="match status" value="1"/>
</dbReference>
<comment type="similarity">
    <text evidence="4">Belongs to the ABC transporter superfamily. ABCF family. YbiT subfamily.</text>
</comment>
<dbReference type="AlphaFoldDB" id="A0A8J6N6W7"/>
<dbReference type="Pfam" id="PF00005">
    <property type="entry name" value="ABC_tran"/>
    <property type="match status" value="2"/>
</dbReference>
<evidence type="ECO:0000313" key="8">
    <source>
        <dbReference type="Proteomes" id="UP000599024"/>
    </source>
</evidence>
<dbReference type="InterPro" id="IPR032781">
    <property type="entry name" value="ABC_tran_Xtn"/>
</dbReference>
<dbReference type="Pfam" id="PF12848">
    <property type="entry name" value="ABC_tran_Xtn"/>
    <property type="match status" value="1"/>
</dbReference>
<dbReference type="GO" id="GO:0005524">
    <property type="term" value="F:ATP binding"/>
    <property type="evidence" value="ECO:0007669"/>
    <property type="project" value="UniProtKB-KW"/>
</dbReference>
<sequence>MIHLTNITKQHGSQILFTHASLQILPGVRTGLVGPNGAGKSTIFRLITGEEEVDAGDIACSKKTVIGYFSQDVGEMAGRSALEETMSAVAQVMILAQEIQEMEAAMAQPMSDDELAALLERYGNAQEEFEHRGGYDLETRAQSVLTGLGVGPDDFNCPVESFSGGWKMRIALAKILTINPDVLLLDEPTNHLDIESILWLEEWLKTEFKGAVLMTSHDRTFMNSIVSRIIEVANKTITTYGGNYDFYLQEREIRRDQLVASHRRQQEMLAKEEEFIARFAARASHAAQVQSRIKKIEKIERIELPPEQRVMRFEFTEPPRSGDDVVAMEDLAKAWDLEDGGTKPVFSGVTGMIRRQEKIAVVGVNGAGKSTFLKVIAGQTEPSSGSVTLGANVSVGYFSQHSMDVLDGNSTVFNTIQDAMPQAHMGTIRNLCAAFLFQGDDADKRISQLSGGEKSRVVLATLLARPLNFLILDEPTNHLDLQSREILLQALRKFAGTVILVSHDRHFLRSLVDHVMEIDHGEMRIYGGDYDYYLQKSASLKA</sequence>
<dbReference type="SUPFAM" id="SSF52540">
    <property type="entry name" value="P-loop containing nucleoside triphosphate hydrolases"/>
    <property type="match status" value="2"/>
</dbReference>
<keyword evidence="2" id="KW-0547">Nucleotide-binding</keyword>
<feature type="domain" description="ABC transporter" evidence="6">
    <location>
        <begin position="326"/>
        <end position="542"/>
    </location>
</feature>
<comment type="caution">
    <text evidence="7">The sequence shown here is derived from an EMBL/GenBank/DDBJ whole genome shotgun (WGS) entry which is preliminary data.</text>
</comment>
<dbReference type="Gene3D" id="3.40.50.300">
    <property type="entry name" value="P-loop containing nucleotide triphosphate hydrolases"/>
    <property type="match status" value="2"/>
</dbReference>
<dbReference type="InterPro" id="IPR051309">
    <property type="entry name" value="ABCF_ATPase"/>
</dbReference>
<keyword evidence="1" id="KW-0677">Repeat</keyword>
<evidence type="ECO:0000256" key="4">
    <source>
        <dbReference type="ARBA" id="ARBA00061551"/>
    </source>
</evidence>